<feature type="transmembrane region" description="Helical" evidence="1">
    <location>
        <begin position="79"/>
        <end position="98"/>
    </location>
</feature>
<dbReference type="EMBL" id="PVSR01000044">
    <property type="protein sequence ID" value="PRW62047.1"/>
    <property type="molecule type" value="Genomic_DNA"/>
</dbReference>
<evidence type="ECO:0000256" key="1">
    <source>
        <dbReference type="SAM" id="Phobius"/>
    </source>
</evidence>
<keyword evidence="3" id="KW-1185">Reference proteome</keyword>
<reference evidence="2 3" key="1">
    <citation type="submission" date="2018-03" db="EMBL/GenBank/DDBJ databases">
        <title>Actinopolyspora mortivallis from Sahara, screening for active biomolecules.</title>
        <authorList>
            <person name="Selama O."/>
            <person name="Wellington E.M.H."/>
            <person name="Hacene H."/>
        </authorList>
    </citation>
    <scope>NUCLEOTIDE SEQUENCE [LARGE SCALE GENOMIC DNA]</scope>
    <source>
        <strain evidence="2 3">M5A</strain>
    </source>
</reference>
<accession>A0A2T0GSH8</accession>
<feature type="transmembrane region" description="Helical" evidence="1">
    <location>
        <begin position="6"/>
        <end position="35"/>
    </location>
</feature>
<dbReference type="InParanoid" id="A0A2T0GSH8"/>
<keyword evidence="1" id="KW-0472">Membrane</keyword>
<organism evidence="2 3">
    <name type="scientific">Actinopolyspora mortivallis</name>
    <dbReference type="NCBI Taxonomy" id="33906"/>
    <lineage>
        <taxon>Bacteria</taxon>
        <taxon>Bacillati</taxon>
        <taxon>Actinomycetota</taxon>
        <taxon>Actinomycetes</taxon>
        <taxon>Actinopolysporales</taxon>
        <taxon>Actinopolysporaceae</taxon>
        <taxon>Actinopolyspora</taxon>
    </lineage>
</organism>
<name>A0A2T0GSH8_ACTMO</name>
<evidence type="ECO:0000313" key="3">
    <source>
        <dbReference type="Proteomes" id="UP000239352"/>
    </source>
</evidence>
<comment type="caution">
    <text evidence="2">The sequence shown here is derived from an EMBL/GenBank/DDBJ whole genome shotgun (WGS) entry which is preliminary data.</text>
</comment>
<dbReference type="AlphaFoldDB" id="A0A2T0GSH8"/>
<protein>
    <submittedName>
        <fullName evidence="2">Uncharacterized protein</fullName>
    </submittedName>
</protein>
<proteinExistence type="predicted"/>
<feature type="transmembrane region" description="Helical" evidence="1">
    <location>
        <begin position="56"/>
        <end position="73"/>
    </location>
</feature>
<keyword evidence="1" id="KW-1133">Transmembrane helix</keyword>
<keyword evidence="1" id="KW-0812">Transmembrane</keyword>
<gene>
    <name evidence="2" type="ORF">CEP50_17555</name>
</gene>
<dbReference type="Proteomes" id="UP000239352">
    <property type="component" value="Unassembled WGS sequence"/>
</dbReference>
<evidence type="ECO:0000313" key="2">
    <source>
        <dbReference type="EMBL" id="PRW62047.1"/>
    </source>
</evidence>
<sequence>MVLFCVFLSFSVGGGVVFFVPPLGAVAVIVLGVLVRRVRGVEVDRTRDLRGGWGPNMCYYGLFLVLTGVGAYLEFGAQWRWSMAVAGALLLVPTIMIGRHNDLAKRRERGARA</sequence>